<reference evidence="16" key="2">
    <citation type="submission" date="2025-08" db="UniProtKB">
        <authorList>
            <consortium name="Ensembl"/>
        </authorList>
    </citation>
    <scope>IDENTIFICATION</scope>
</reference>
<evidence type="ECO:0000313" key="16">
    <source>
        <dbReference type="Ensembl" id="ENSMODP00000003867.3"/>
    </source>
</evidence>
<dbReference type="GO" id="GO:0060455">
    <property type="term" value="P:negative regulation of gastric acid secretion"/>
    <property type="evidence" value="ECO:0000318"/>
    <property type="project" value="GO_Central"/>
</dbReference>
<dbReference type="Pfam" id="PF00001">
    <property type="entry name" value="7tm_1"/>
    <property type="match status" value="1"/>
</dbReference>
<dbReference type="InterPro" id="IPR000265">
    <property type="entry name" value="Prostglndn_EP3_rcpt"/>
</dbReference>
<evidence type="ECO:0000256" key="1">
    <source>
        <dbReference type="ARBA" id="ARBA00004651"/>
    </source>
</evidence>
<dbReference type="STRING" id="13616.ENSMODP00000003867"/>
<comment type="subcellular location">
    <subcellularLocation>
        <location evidence="1">Cell membrane</location>
        <topology evidence="1">Multi-pass membrane protein</topology>
    </subcellularLocation>
</comment>
<evidence type="ECO:0000256" key="6">
    <source>
        <dbReference type="ARBA" id="ARBA00023040"/>
    </source>
</evidence>
<dbReference type="GO" id="GO:0005886">
    <property type="term" value="C:plasma membrane"/>
    <property type="evidence" value="ECO:0000318"/>
    <property type="project" value="GO_Central"/>
</dbReference>
<keyword evidence="3" id="KW-1003">Cell membrane</keyword>
<feature type="transmembrane region" description="Helical" evidence="14">
    <location>
        <begin position="260"/>
        <end position="283"/>
    </location>
</feature>
<reference evidence="16 17" key="1">
    <citation type="journal article" date="2007" name="Nature">
        <title>Genome of the marsupial Monodelphis domestica reveals innovation in non-coding sequences.</title>
        <authorList>
            <person name="Mikkelsen T.S."/>
            <person name="Wakefield M.J."/>
            <person name="Aken B."/>
            <person name="Amemiya C.T."/>
            <person name="Chang J.L."/>
            <person name="Duke S."/>
            <person name="Garber M."/>
            <person name="Gentles A.J."/>
            <person name="Goodstadt L."/>
            <person name="Heger A."/>
            <person name="Jurka J."/>
            <person name="Kamal M."/>
            <person name="Mauceli E."/>
            <person name="Searle S.M."/>
            <person name="Sharpe T."/>
            <person name="Baker M.L."/>
            <person name="Batzer M.A."/>
            <person name="Benos P.V."/>
            <person name="Belov K."/>
            <person name="Clamp M."/>
            <person name="Cook A."/>
            <person name="Cuff J."/>
            <person name="Das R."/>
            <person name="Davidow L."/>
            <person name="Deakin J.E."/>
            <person name="Fazzari M.J."/>
            <person name="Glass J.L."/>
            <person name="Grabherr M."/>
            <person name="Greally J.M."/>
            <person name="Gu W."/>
            <person name="Hore T.A."/>
            <person name="Huttley G.A."/>
            <person name="Kleber M."/>
            <person name="Jirtle R.L."/>
            <person name="Koina E."/>
            <person name="Lee J.T."/>
            <person name="Mahony S."/>
            <person name="Marra M.A."/>
            <person name="Miller R.D."/>
            <person name="Nicholls R.D."/>
            <person name="Oda M."/>
            <person name="Papenfuss A.T."/>
            <person name="Parra Z.E."/>
            <person name="Pollock D.D."/>
            <person name="Ray D.A."/>
            <person name="Schein J.E."/>
            <person name="Speed T.P."/>
            <person name="Thompson K."/>
            <person name="VandeBerg J.L."/>
            <person name="Wade C.M."/>
            <person name="Walker J.A."/>
            <person name="Waters P.D."/>
            <person name="Webber C."/>
            <person name="Weidman J.R."/>
            <person name="Xie X."/>
            <person name="Zody M.C."/>
            <person name="Baldwin J."/>
            <person name="Abdouelleil A."/>
            <person name="Abdulkadir J."/>
            <person name="Abebe A."/>
            <person name="Abera B."/>
            <person name="Abreu J."/>
            <person name="Acer S.C."/>
            <person name="Aftuck L."/>
            <person name="Alexander A."/>
            <person name="An P."/>
            <person name="Anderson E."/>
            <person name="Anderson S."/>
            <person name="Arachi H."/>
            <person name="Azer M."/>
            <person name="Bachantsang P."/>
            <person name="Barry A."/>
            <person name="Bayul T."/>
            <person name="Berlin A."/>
            <person name="Bessette D."/>
            <person name="Bloom T."/>
            <person name="Bloom T."/>
            <person name="Boguslavskiy L."/>
            <person name="Bonnet C."/>
            <person name="Boukhgalter B."/>
            <person name="Bourzgui I."/>
            <person name="Brown A."/>
            <person name="Cahill P."/>
            <person name="Channer S."/>
            <person name="Cheshatsang Y."/>
            <person name="Chuda L."/>
            <person name="Citroen M."/>
            <person name="Collymore A."/>
            <person name="Cooke P."/>
            <person name="Costello M."/>
            <person name="D'Aco K."/>
            <person name="Daza R."/>
            <person name="De Haan G."/>
            <person name="DeGray S."/>
            <person name="DeMaso C."/>
            <person name="Dhargay N."/>
            <person name="Dooley K."/>
            <person name="Dooley E."/>
            <person name="Doricent M."/>
            <person name="Dorje P."/>
            <person name="Dorjee K."/>
            <person name="Dupes A."/>
            <person name="Elong R."/>
            <person name="Falk J."/>
            <person name="Farina A."/>
            <person name="Faro S."/>
            <person name="Ferguson D."/>
            <person name="Fisher S."/>
            <person name="Foley C.D."/>
            <person name="Franke A."/>
            <person name="Friedrich D."/>
            <person name="Gadbois L."/>
            <person name="Gearin G."/>
            <person name="Gearin C.R."/>
            <person name="Giannoukos G."/>
            <person name="Goode T."/>
            <person name="Graham J."/>
            <person name="Grandbois E."/>
            <person name="Grewal S."/>
            <person name="Gyaltsen K."/>
            <person name="Hafez N."/>
            <person name="Hagos B."/>
            <person name="Hall J."/>
            <person name="Henson C."/>
            <person name="Hollinger A."/>
            <person name="Honan T."/>
            <person name="Huard M.D."/>
            <person name="Hughes L."/>
            <person name="Hurhula B."/>
            <person name="Husby M.E."/>
            <person name="Kamat A."/>
            <person name="Kanga B."/>
            <person name="Kashin S."/>
            <person name="Khazanovich D."/>
            <person name="Kisner P."/>
            <person name="Lance K."/>
            <person name="Lara M."/>
            <person name="Lee W."/>
            <person name="Lennon N."/>
            <person name="Letendre F."/>
            <person name="LeVine R."/>
            <person name="Lipovsky A."/>
            <person name="Liu X."/>
            <person name="Liu J."/>
            <person name="Liu S."/>
            <person name="Lokyitsang T."/>
            <person name="Lokyitsang Y."/>
            <person name="Lubonja R."/>
            <person name="Lui A."/>
            <person name="MacDonald P."/>
            <person name="Magnisalis V."/>
            <person name="Maru K."/>
            <person name="Matthews C."/>
            <person name="McCusker W."/>
            <person name="McDonough S."/>
            <person name="Mehta T."/>
            <person name="Meldrim J."/>
            <person name="Meneus L."/>
            <person name="Mihai O."/>
            <person name="Mihalev A."/>
            <person name="Mihova T."/>
            <person name="Mittelman R."/>
            <person name="Mlenga V."/>
            <person name="Montmayeur A."/>
            <person name="Mulrain L."/>
            <person name="Navidi A."/>
            <person name="Naylor J."/>
            <person name="Negash T."/>
            <person name="Nguyen T."/>
            <person name="Nguyen N."/>
            <person name="Nicol R."/>
            <person name="Norbu C."/>
            <person name="Norbu N."/>
            <person name="Novod N."/>
            <person name="O'Neill B."/>
            <person name="Osman S."/>
            <person name="Markiewicz E."/>
            <person name="Oyono O.L."/>
            <person name="Patti C."/>
            <person name="Phunkhang P."/>
            <person name="Pierre F."/>
            <person name="Priest M."/>
            <person name="Raghuraman S."/>
            <person name="Rege F."/>
            <person name="Reyes R."/>
            <person name="Rise C."/>
            <person name="Rogov P."/>
            <person name="Ross K."/>
            <person name="Ryan E."/>
            <person name="Settipalli S."/>
            <person name="Shea T."/>
            <person name="Sherpa N."/>
            <person name="Shi L."/>
            <person name="Shih D."/>
            <person name="Sparrow T."/>
            <person name="Spaulding J."/>
            <person name="Stalker J."/>
            <person name="Stange-Thomann N."/>
            <person name="Stavropoulos S."/>
            <person name="Stone C."/>
            <person name="Strader C."/>
            <person name="Tesfaye S."/>
            <person name="Thomson T."/>
            <person name="Thoulutsang Y."/>
            <person name="Thoulutsang D."/>
            <person name="Topham K."/>
            <person name="Topping I."/>
            <person name="Tsamla T."/>
            <person name="Vassiliev H."/>
            <person name="Vo A."/>
            <person name="Wangchuk T."/>
            <person name="Wangdi T."/>
            <person name="Weiand M."/>
            <person name="Wilkinson J."/>
            <person name="Wilson A."/>
            <person name="Yadav S."/>
            <person name="Young G."/>
            <person name="Yu Q."/>
            <person name="Zembek L."/>
            <person name="Zhong D."/>
            <person name="Zimmer A."/>
            <person name="Zwirko Z."/>
            <person name="Jaffe D.B."/>
            <person name="Alvarez P."/>
            <person name="Brockman W."/>
            <person name="Butler J."/>
            <person name="Chin C."/>
            <person name="Gnerre S."/>
            <person name="MacCallum I."/>
            <person name="Graves J.A."/>
            <person name="Ponting C.P."/>
            <person name="Breen M."/>
            <person name="Samollow P.B."/>
            <person name="Lander E.S."/>
            <person name="Lindblad-Toh K."/>
        </authorList>
    </citation>
    <scope>NUCLEOTIDE SEQUENCE [LARGE SCALE GENOMIC DNA]</scope>
</reference>
<keyword evidence="17" id="KW-1185">Reference proteome</keyword>
<evidence type="ECO:0000256" key="7">
    <source>
        <dbReference type="ARBA" id="ARBA00023136"/>
    </source>
</evidence>
<dbReference type="PANTHER" id="PTHR11866">
    <property type="entry name" value="G-PROTEIN COUPLED RECEPTOR FAMILY 1 MEMBER"/>
    <property type="match status" value="1"/>
</dbReference>
<dbReference type="GeneTree" id="ENSGT01030000234559"/>
<keyword evidence="9" id="KW-0325">Glycoprotein</keyword>
<dbReference type="PRINTS" id="PR01788">
    <property type="entry name" value="PROSTANOIDR"/>
</dbReference>
<evidence type="ECO:0000256" key="11">
    <source>
        <dbReference type="ARBA" id="ARBA00031591"/>
    </source>
</evidence>
<proteinExistence type="predicted"/>
<dbReference type="GO" id="GO:0007200">
    <property type="term" value="P:phospholipase C-activating G protein-coupled receptor signaling pathway"/>
    <property type="evidence" value="ECO:0000318"/>
    <property type="project" value="GO_Central"/>
</dbReference>
<dbReference type="GO" id="GO:0014827">
    <property type="term" value="P:intestine smooth muscle contraction"/>
    <property type="evidence" value="ECO:0000318"/>
    <property type="project" value="GO_Central"/>
</dbReference>
<sequence>MWGSEPAAPPEPNNTDTWTTEEEGVSVAYPLVMMITGVLGNALSLLLVSRSYHHKESKGKKSFLLCIGGLALTELSGKLLTSPVVIAVYLSRKPWQQLDPSGHLCNFFGLTMTVVGICTLFISSTMAVERMLAIRAPHWYSIHLKTRDTGTVLLSVWLAGFTFALLPMASVGHYTIQWPGTWCFISIDEQGANATGSVYNLANVFFASTYAFLGLTALVVTFVCTLATIKALVSRCRTKATATQEDTHWVRITTETVIQLMGIVCVISACWSPLLIMMLKIIFNQTSMEHCKVLNSQVERPKECDLFLIAIRLASLNQILDPWVYLLLRKMLLCQGQLQLSTTPQAEMQPLQ</sequence>
<dbReference type="InParanoid" id="F6VY82"/>
<feature type="region of interest" description="Disordered" evidence="13">
    <location>
        <begin position="1"/>
        <end position="20"/>
    </location>
</feature>
<feature type="domain" description="G-protein coupled receptors family 1 profile" evidence="15">
    <location>
        <begin position="40"/>
        <end position="325"/>
    </location>
</feature>
<dbReference type="GO" id="GO:0007204">
    <property type="term" value="P:positive regulation of cytosolic calcium ion concentration"/>
    <property type="evidence" value="ECO:0000318"/>
    <property type="project" value="GO_Central"/>
</dbReference>
<dbReference type="PRINTS" id="PR00582">
    <property type="entry name" value="PRSTNOIDEP3R"/>
</dbReference>
<dbReference type="HOGENOM" id="CLU_045991_3_1_1"/>
<dbReference type="Gene3D" id="1.20.1070.10">
    <property type="entry name" value="Rhodopsin 7-helix transmembrane proteins"/>
    <property type="match status" value="1"/>
</dbReference>
<dbReference type="SUPFAM" id="SSF81321">
    <property type="entry name" value="Family A G protein-coupled receptor-like"/>
    <property type="match status" value="1"/>
</dbReference>
<dbReference type="PROSITE" id="PS50262">
    <property type="entry name" value="G_PROTEIN_RECEP_F1_2"/>
    <property type="match status" value="1"/>
</dbReference>
<dbReference type="GO" id="GO:0004957">
    <property type="term" value="F:prostaglandin E receptor activity"/>
    <property type="evidence" value="ECO:0000318"/>
    <property type="project" value="GO_Central"/>
</dbReference>
<gene>
    <name evidence="16" type="primary">PTGER3</name>
</gene>
<evidence type="ECO:0000256" key="9">
    <source>
        <dbReference type="ARBA" id="ARBA00023180"/>
    </source>
</evidence>
<dbReference type="PRINTS" id="PR00428">
    <property type="entry name" value="PROSTAGLNDNR"/>
</dbReference>
<evidence type="ECO:0000256" key="10">
    <source>
        <dbReference type="ARBA" id="ARBA00023224"/>
    </source>
</evidence>
<evidence type="ECO:0000256" key="13">
    <source>
        <dbReference type="SAM" id="MobiDB-lite"/>
    </source>
</evidence>
<protein>
    <recommendedName>
        <fullName evidence="2">Prostaglandin E2 receptor EP3 subtype</fullName>
    </recommendedName>
    <alternativeName>
        <fullName evidence="11">Prostanoid EP3 receptor</fullName>
    </alternativeName>
</protein>
<evidence type="ECO:0000259" key="15">
    <source>
        <dbReference type="PROSITE" id="PS50262"/>
    </source>
</evidence>
<evidence type="ECO:0000256" key="14">
    <source>
        <dbReference type="SAM" id="Phobius"/>
    </source>
</evidence>
<keyword evidence="6" id="KW-0297">G-protein coupled receptor</keyword>
<dbReference type="InterPro" id="IPR008365">
    <property type="entry name" value="Prostanoid_rcpt"/>
</dbReference>
<evidence type="ECO:0000256" key="2">
    <source>
        <dbReference type="ARBA" id="ARBA00015397"/>
    </source>
</evidence>
<dbReference type="PRINTS" id="PR00237">
    <property type="entry name" value="GPCRRHODOPSN"/>
</dbReference>
<evidence type="ECO:0000256" key="3">
    <source>
        <dbReference type="ARBA" id="ARBA00022475"/>
    </source>
</evidence>
<name>F6VY82_MONDO</name>
<organism evidence="16 17">
    <name type="scientific">Monodelphis domestica</name>
    <name type="common">Gray short-tailed opossum</name>
    <dbReference type="NCBI Taxonomy" id="13616"/>
    <lineage>
        <taxon>Eukaryota</taxon>
        <taxon>Metazoa</taxon>
        <taxon>Chordata</taxon>
        <taxon>Craniata</taxon>
        <taxon>Vertebrata</taxon>
        <taxon>Euteleostomi</taxon>
        <taxon>Mammalia</taxon>
        <taxon>Metatheria</taxon>
        <taxon>Didelphimorphia</taxon>
        <taxon>Didelphidae</taxon>
        <taxon>Monodelphis</taxon>
    </lineage>
</organism>
<dbReference type="Proteomes" id="UP000002280">
    <property type="component" value="Chromosome 2"/>
</dbReference>
<dbReference type="FunFam" id="1.20.1070.10:FF:000087">
    <property type="entry name" value="prostaglandin E2 receptor EP3 subtype"/>
    <property type="match status" value="1"/>
</dbReference>
<evidence type="ECO:0000256" key="5">
    <source>
        <dbReference type="ARBA" id="ARBA00022989"/>
    </source>
</evidence>
<dbReference type="GO" id="GO:0006954">
    <property type="term" value="P:inflammatory response"/>
    <property type="evidence" value="ECO:0000318"/>
    <property type="project" value="GO_Central"/>
</dbReference>
<keyword evidence="10" id="KW-0807">Transducer</keyword>
<dbReference type="PANTHER" id="PTHR11866:SF10">
    <property type="entry name" value="PROSTAGLANDIN E2 RECEPTOR EP3 SUBTYPE"/>
    <property type="match status" value="1"/>
</dbReference>
<dbReference type="FunCoup" id="F6VY82">
    <property type="interactions" value="798"/>
</dbReference>
<accession>F6VY82</accession>
<dbReference type="OMA" id="SHYMKTN"/>
<dbReference type="InterPro" id="IPR017452">
    <property type="entry name" value="GPCR_Rhodpsn_7TM"/>
</dbReference>
<evidence type="ECO:0000256" key="4">
    <source>
        <dbReference type="ARBA" id="ARBA00022692"/>
    </source>
</evidence>
<feature type="transmembrane region" description="Helical" evidence="14">
    <location>
        <begin position="62"/>
        <end position="87"/>
    </location>
</feature>
<dbReference type="InterPro" id="IPR001244">
    <property type="entry name" value="Prostglndn_DP_rcpt"/>
</dbReference>
<keyword evidence="7 14" id="KW-0472">Membrane</keyword>
<keyword evidence="5 14" id="KW-1133">Transmembrane helix</keyword>
<comment type="subunit">
    <text evidence="12">Interacts (via C-terminus) with MKLN1.</text>
</comment>
<feature type="transmembrane region" description="Helical" evidence="14">
    <location>
        <begin position="204"/>
        <end position="229"/>
    </location>
</feature>
<dbReference type="GO" id="GO:0007189">
    <property type="term" value="P:adenylate cyclase-activating G protein-coupled receptor signaling pathway"/>
    <property type="evidence" value="ECO:0000318"/>
    <property type="project" value="GO_Central"/>
</dbReference>
<dbReference type="Ensembl" id="ENSMODT00000003953.3">
    <property type="protein sequence ID" value="ENSMODP00000003867.3"/>
    <property type="gene ID" value="ENSMODG00000003176.3"/>
</dbReference>
<evidence type="ECO:0000256" key="12">
    <source>
        <dbReference type="ARBA" id="ARBA00046395"/>
    </source>
</evidence>
<feature type="transmembrane region" description="Helical" evidence="14">
    <location>
        <begin position="27"/>
        <end position="50"/>
    </location>
</feature>
<evidence type="ECO:0000256" key="8">
    <source>
        <dbReference type="ARBA" id="ARBA00023170"/>
    </source>
</evidence>
<feature type="transmembrane region" description="Helical" evidence="14">
    <location>
        <begin position="107"/>
        <end position="128"/>
    </location>
</feature>
<keyword evidence="4 14" id="KW-0812">Transmembrane</keyword>
<dbReference type="AlphaFoldDB" id="F6VY82"/>
<evidence type="ECO:0000313" key="17">
    <source>
        <dbReference type="Proteomes" id="UP000002280"/>
    </source>
</evidence>
<dbReference type="eggNOG" id="KOG3656">
    <property type="taxonomic scope" value="Eukaryota"/>
</dbReference>
<dbReference type="InterPro" id="IPR000276">
    <property type="entry name" value="GPCR_Rhodpsn"/>
</dbReference>
<dbReference type="Bgee" id="ENSMODG00000003176">
    <property type="expression patterns" value="Expressed in adult mammalian kidney and 6 other cell types or tissues"/>
</dbReference>
<reference evidence="16" key="3">
    <citation type="submission" date="2025-09" db="UniProtKB">
        <authorList>
            <consortium name="Ensembl"/>
        </authorList>
    </citation>
    <scope>IDENTIFICATION</scope>
</reference>
<feature type="transmembrane region" description="Helical" evidence="14">
    <location>
        <begin position="149"/>
        <end position="169"/>
    </location>
</feature>
<keyword evidence="8" id="KW-0675">Receptor</keyword>